<dbReference type="Proteomes" id="UP000535543">
    <property type="component" value="Unassembled WGS sequence"/>
</dbReference>
<reference evidence="6 7" key="1">
    <citation type="submission" date="2019-05" db="EMBL/GenBank/DDBJ databases">
        <authorList>
            <person name="Lee S.D."/>
        </authorList>
    </citation>
    <scope>NUCLEOTIDE SEQUENCE [LARGE SCALE GENOMIC DNA]</scope>
    <source>
        <strain evidence="6 7">YC2-7</strain>
    </source>
</reference>
<dbReference type="InterPro" id="IPR009057">
    <property type="entry name" value="Homeodomain-like_sf"/>
</dbReference>
<dbReference type="GO" id="GO:0003700">
    <property type="term" value="F:DNA-binding transcription factor activity"/>
    <property type="evidence" value="ECO:0007669"/>
    <property type="project" value="TreeGrafter"/>
</dbReference>
<keyword evidence="3" id="KW-0804">Transcription</keyword>
<dbReference type="InterPro" id="IPR049445">
    <property type="entry name" value="TetR_SbtR-like_C"/>
</dbReference>
<keyword evidence="7" id="KW-1185">Reference proteome</keyword>
<dbReference type="Pfam" id="PF21597">
    <property type="entry name" value="TetR_C_43"/>
    <property type="match status" value="1"/>
</dbReference>
<feature type="DNA-binding region" description="H-T-H motif" evidence="4">
    <location>
        <begin position="39"/>
        <end position="58"/>
    </location>
</feature>
<dbReference type="GO" id="GO:0000976">
    <property type="term" value="F:transcription cis-regulatory region binding"/>
    <property type="evidence" value="ECO:0007669"/>
    <property type="project" value="TreeGrafter"/>
</dbReference>
<dbReference type="PROSITE" id="PS50977">
    <property type="entry name" value="HTH_TETR_2"/>
    <property type="match status" value="1"/>
</dbReference>
<sequence length="214" mass="23299">MSDEQPAVSRRGRFAEAQRNDGAILDAAREVFVADPSAPMSAVAKRAGVGIGALYNRYASKEDLLGTLCGRGQDIYLEVVERALASDAEPWATYVECLQQLVDADTHSLTVHLAGTFTPTPVHLAKAERMRELGIELFERAKATGKMRDDVTFLDVSYLLELIAKSTLGSPARTAELKRRQLAIVTDGLERTDGGPLPGSPPTWAEQTARWAME</sequence>
<dbReference type="SUPFAM" id="SSF46689">
    <property type="entry name" value="Homeodomain-like"/>
    <property type="match status" value="1"/>
</dbReference>
<keyword evidence="2 4" id="KW-0238">DNA-binding</keyword>
<dbReference type="InterPro" id="IPR001647">
    <property type="entry name" value="HTH_TetR"/>
</dbReference>
<accession>A0A848KMF1</accession>
<evidence type="ECO:0000259" key="5">
    <source>
        <dbReference type="PROSITE" id="PS50977"/>
    </source>
</evidence>
<protein>
    <submittedName>
        <fullName evidence="6">TetR/AcrR family transcriptional regulator</fullName>
    </submittedName>
</protein>
<evidence type="ECO:0000313" key="6">
    <source>
        <dbReference type="EMBL" id="NMN96927.1"/>
    </source>
</evidence>
<comment type="caution">
    <text evidence="6">The sequence shown here is derived from an EMBL/GenBank/DDBJ whole genome shotgun (WGS) entry which is preliminary data.</text>
</comment>
<dbReference type="InterPro" id="IPR036271">
    <property type="entry name" value="Tet_transcr_reg_TetR-rel_C_sf"/>
</dbReference>
<name>A0A848KMF1_9NOCA</name>
<dbReference type="SUPFAM" id="SSF48498">
    <property type="entry name" value="Tetracyclin repressor-like, C-terminal domain"/>
    <property type="match status" value="1"/>
</dbReference>
<dbReference type="AlphaFoldDB" id="A0A848KMF1"/>
<feature type="domain" description="HTH tetR-type" evidence="5">
    <location>
        <begin position="18"/>
        <end position="76"/>
    </location>
</feature>
<proteinExistence type="predicted"/>
<gene>
    <name evidence="6" type="ORF">FGL95_17965</name>
</gene>
<evidence type="ECO:0000256" key="2">
    <source>
        <dbReference type="ARBA" id="ARBA00023125"/>
    </source>
</evidence>
<dbReference type="InterPro" id="IPR050109">
    <property type="entry name" value="HTH-type_TetR-like_transc_reg"/>
</dbReference>
<reference evidence="6 7" key="2">
    <citation type="submission" date="2020-06" db="EMBL/GenBank/DDBJ databases">
        <title>Antribacter stalactiti gen. nov., sp. nov., a new member of the family Nacardiaceae isolated from a cave.</title>
        <authorList>
            <person name="Kim I.S."/>
        </authorList>
    </citation>
    <scope>NUCLEOTIDE SEQUENCE [LARGE SCALE GENOMIC DNA]</scope>
    <source>
        <strain evidence="6 7">YC2-7</strain>
    </source>
</reference>
<evidence type="ECO:0000256" key="3">
    <source>
        <dbReference type="ARBA" id="ARBA00023163"/>
    </source>
</evidence>
<dbReference type="Pfam" id="PF00440">
    <property type="entry name" value="TetR_N"/>
    <property type="match status" value="1"/>
</dbReference>
<dbReference type="Gene3D" id="1.10.357.10">
    <property type="entry name" value="Tetracycline Repressor, domain 2"/>
    <property type="match status" value="1"/>
</dbReference>
<dbReference type="RefSeq" id="WP_169589353.1">
    <property type="nucleotide sequence ID" value="NZ_VCQU01000006.1"/>
</dbReference>
<organism evidence="6 7">
    <name type="scientific">Antrihabitans stalactiti</name>
    <dbReference type="NCBI Taxonomy" id="2584121"/>
    <lineage>
        <taxon>Bacteria</taxon>
        <taxon>Bacillati</taxon>
        <taxon>Actinomycetota</taxon>
        <taxon>Actinomycetes</taxon>
        <taxon>Mycobacteriales</taxon>
        <taxon>Nocardiaceae</taxon>
        <taxon>Antrihabitans</taxon>
    </lineage>
</organism>
<keyword evidence="1" id="KW-0805">Transcription regulation</keyword>
<evidence type="ECO:0000256" key="1">
    <source>
        <dbReference type="ARBA" id="ARBA00023015"/>
    </source>
</evidence>
<dbReference type="EMBL" id="VCQU01000006">
    <property type="protein sequence ID" value="NMN96927.1"/>
    <property type="molecule type" value="Genomic_DNA"/>
</dbReference>
<dbReference type="PANTHER" id="PTHR30055">
    <property type="entry name" value="HTH-TYPE TRANSCRIPTIONAL REGULATOR RUTR"/>
    <property type="match status" value="1"/>
</dbReference>
<evidence type="ECO:0000256" key="4">
    <source>
        <dbReference type="PROSITE-ProRule" id="PRU00335"/>
    </source>
</evidence>
<dbReference type="PANTHER" id="PTHR30055:SF234">
    <property type="entry name" value="HTH-TYPE TRANSCRIPTIONAL REGULATOR BETI"/>
    <property type="match status" value="1"/>
</dbReference>
<evidence type="ECO:0000313" key="7">
    <source>
        <dbReference type="Proteomes" id="UP000535543"/>
    </source>
</evidence>